<dbReference type="Gene3D" id="3.30.710.10">
    <property type="entry name" value="Potassium Channel Kv1.1, Chain A"/>
    <property type="match status" value="1"/>
</dbReference>
<comment type="caution">
    <text evidence="2">The sequence shown here is derived from an EMBL/GenBank/DDBJ whole genome shotgun (WGS) entry which is preliminary data.</text>
</comment>
<dbReference type="CDD" id="cd18186">
    <property type="entry name" value="BTB_POZ_ZBTB_KLHL-like"/>
    <property type="match status" value="1"/>
</dbReference>
<organism evidence="2 3">
    <name type="scientific">Mycena sanguinolenta</name>
    <dbReference type="NCBI Taxonomy" id="230812"/>
    <lineage>
        <taxon>Eukaryota</taxon>
        <taxon>Fungi</taxon>
        <taxon>Dikarya</taxon>
        <taxon>Basidiomycota</taxon>
        <taxon>Agaricomycotina</taxon>
        <taxon>Agaricomycetes</taxon>
        <taxon>Agaricomycetidae</taxon>
        <taxon>Agaricales</taxon>
        <taxon>Marasmiineae</taxon>
        <taxon>Mycenaceae</taxon>
        <taxon>Mycena</taxon>
    </lineage>
</organism>
<evidence type="ECO:0000259" key="1">
    <source>
        <dbReference type="PROSITE" id="PS50097"/>
    </source>
</evidence>
<name>A0A8H6Z6L1_9AGAR</name>
<evidence type="ECO:0000313" key="2">
    <source>
        <dbReference type="EMBL" id="KAF7371281.1"/>
    </source>
</evidence>
<dbReference type="Proteomes" id="UP000623467">
    <property type="component" value="Unassembled WGS sequence"/>
</dbReference>
<dbReference type="OrthoDB" id="3266199at2759"/>
<gene>
    <name evidence="2" type="ORF">MSAN_00764000</name>
</gene>
<sequence>MATIPERYSPTFADPSADVVLQSLEGTLYRVHNFILRNTSGFFRTMLSLPQPIETKLPYEIPVGEKDVVMERVLRMMCGLEIPRWSSFDEVEATLELIEKWDAPGPLSVIRTAIASPLFASDPLRVYVLTSHFAWEEETRDVLAHTLKLQLFSGEHDEMLCRLSSRSLLHLLSYHNRCKTKFKEALDGTDLFAAGNEEPRECGCGKRRDNYPWRILKAKLLAEFELRPLGDNILIDMSGWPESAACWRAKCMCGNLYYDQVSTVANIKESIKNAIDPAVSM</sequence>
<dbReference type="PROSITE" id="PS50097">
    <property type="entry name" value="BTB"/>
    <property type="match status" value="1"/>
</dbReference>
<proteinExistence type="predicted"/>
<keyword evidence="3" id="KW-1185">Reference proteome</keyword>
<protein>
    <submittedName>
        <fullName evidence="2">BTB domain-containing protein</fullName>
    </submittedName>
</protein>
<evidence type="ECO:0000313" key="3">
    <source>
        <dbReference type="Proteomes" id="UP000623467"/>
    </source>
</evidence>
<accession>A0A8H6Z6L1</accession>
<dbReference type="EMBL" id="JACAZH010000004">
    <property type="protein sequence ID" value="KAF7371281.1"/>
    <property type="molecule type" value="Genomic_DNA"/>
</dbReference>
<reference evidence="2" key="1">
    <citation type="submission" date="2020-05" db="EMBL/GenBank/DDBJ databases">
        <title>Mycena genomes resolve the evolution of fungal bioluminescence.</title>
        <authorList>
            <person name="Tsai I.J."/>
        </authorList>
    </citation>
    <scope>NUCLEOTIDE SEQUENCE</scope>
    <source>
        <strain evidence="2">160909Yilan</strain>
    </source>
</reference>
<dbReference type="InterPro" id="IPR000210">
    <property type="entry name" value="BTB/POZ_dom"/>
</dbReference>
<dbReference type="AlphaFoldDB" id="A0A8H6Z6L1"/>
<feature type="domain" description="BTB" evidence="1">
    <location>
        <begin position="17"/>
        <end position="48"/>
    </location>
</feature>
<dbReference type="InterPro" id="IPR011333">
    <property type="entry name" value="SKP1/BTB/POZ_sf"/>
</dbReference>